<keyword evidence="1" id="KW-1133">Transmembrane helix</keyword>
<feature type="transmembrane region" description="Helical" evidence="1">
    <location>
        <begin position="80"/>
        <end position="99"/>
    </location>
</feature>
<evidence type="ECO:0000256" key="1">
    <source>
        <dbReference type="SAM" id="Phobius"/>
    </source>
</evidence>
<evidence type="ECO:0000313" key="2">
    <source>
        <dbReference type="EMBL" id="QDI64748.1"/>
    </source>
</evidence>
<proteinExistence type="predicted"/>
<dbReference type="RefSeq" id="WP_141926356.1">
    <property type="nucleotide sequence ID" value="NZ_CP041200.1"/>
</dbReference>
<accession>A0AAP9ACA5</accession>
<dbReference type="Proteomes" id="UP000318231">
    <property type="component" value="Chromosome"/>
</dbReference>
<name>A0AAP9ACA5_UREUR</name>
<keyword evidence="1" id="KW-0812">Transmembrane</keyword>
<feature type="transmembrane region" description="Helical" evidence="1">
    <location>
        <begin position="219"/>
        <end position="239"/>
    </location>
</feature>
<sequence>MEKKAKIYTCSHILLIIFSLVCLHWFFILAITTPHQIGFLINKVDQWTNASSTYIYKIDSQSLLYLNQTLNFNVTLNASGISSIVLFICYLFTFTFNLSMIGVMRAWKLSLLHLIVAWLILFVVLYLFIIIMITPNFNQIINNSYYAWLKASVLNNQTLNPTQKVKILNTYINYYHLPVINDPQVSLLDISKHQINNENLTFNPSYNYNSDLYFTKAKLIYFTYTIAGIIFIISFIYYLSEVIKLCLTVNDNWKIKPRQRKDGLNIRKRKTKQEIVAPDPSLEEIFKELDL</sequence>
<organism evidence="2 3">
    <name type="scientific">Ureaplasma urealyticum</name>
    <name type="common">Ureaplasma urealyticum biotype 2</name>
    <dbReference type="NCBI Taxonomy" id="2130"/>
    <lineage>
        <taxon>Bacteria</taxon>
        <taxon>Bacillati</taxon>
        <taxon>Mycoplasmatota</taxon>
        <taxon>Mycoplasmoidales</taxon>
        <taxon>Mycoplasmoidaceae</taxon>
        <taxon>Ureaplasma</taxon>
    </lineage>
</organism>
<dbReference type="EMBL" id="CP041200">
    <property type="protein sequence ID" value="QDI64748.1"/>
    <property type="molecule type" value="Genomic_DNA"/>
</dbReference>
<gene>
    <name evidence="2" type="ORF">FJM05_00850</name>
</gene>
<dbReference type="AlphaFoldDB" id="A0AAP9ACA5"/>
<feature type="transmembrane region" description="Helical" evidence="1">
    <location>
        <begin position="12"/>
        <end position="31"/>
    </location>
</feature>
<reference evidence="2 3" key="1">
    <citation type="submission" date="2019-07" db="EMBL/GenBank/DDBJ databases">
        <title>Comparative genomics of three clinical Ureaplasma species: analysis of their core genomes and virulence factors.</title>
        <authorList>
            <person name="Yang T."/>
            <person name="Zhang Y."/>
            <person name="Li X."/>
            <person name="Kong Y."/>
            <person name="Yu H."/>
            <person name="Ruan Z."/>
            <person name="Xie X."/>
            <person name="Zhang J."/>
        </authorList>
    </citation>
    <scope>NUCLEOTIDE SEQUENCE [LARGE SCALE GENOMIC DNA]</scope>
    <source>
        <strain evidence="2 3">132</strain>
    </source>
</reference>
<protein>
    <submittedName>
        <fullName evidence="2">Uncharacterized protein</fullName>
    </submittedName>
</protein>
<feature type="transmembrane region" description="Helical" evidence="1">
    <location>
        <begin position="111"/>
        <end position="133"/>
    </location>
</feature>
<keyword evidence="1" id="KW-0472">Membrane</keyword>
<evidence type="ECO:0000313" key="3">
    <source>
        <dbReference type="Proteomes" id="UP000318231"/>
    </source>
</evidence>